<feature type="transmembrane region" description="Helical" evidence="7">
    <location>
        <begin position="69"/>
        <end position="89"/>
    </location>
</feature>
<evidence type="ECO:0000259" key="8">
    <source>
        <dbReference type="Pfam" id="PF02397"/>
    </source>
</evidence>
<keyword evidence="6 7" id="KW-0472">Membrane</keyword>
<comment type="similarity">
    <text evidence="2">Belongs to the bacterial sugar transferase family.</text>
</comment>
<dbReference type="InterPro" id="IPR017475">
    <property type="entry name" value="EPS_sugar_tfrase"/>
</dbReference>
<dbReference type="PANTHER" id="PTHR30576:SF10">
    <property type="entry name" value="SLL5057 PROTEIN"/>
    <property type="match status" value="1"/>
</dbReference>
<feature type="transmembrane region" description="Helical" evidence="7">
    <location>
        <begin position="248"/>
        <end position="272"/>
    </location>
</feature>
<feature type="domain" description="Bacterial sugar transferase" evidence="8">
    <location>
        <begin position="246"/>
        <end position="435"/>
    </location>
</feature>
<comment type="caution">
    <text evidence="9">The sequence shown here is derived from an EMBL/GenBank/DDBJ whole genome shotgun (WGS) entry which is preliminary data.</text>
</comment>
<evidence type="ECO:0000256" key="1">
    <source>
        <dbReference type="ARBA" id="ARBA00004141"/>
    </source>
</evidence>
<dbReference type="GO" id="GO:0016780">
    <property type="term" value="F:phosphotransferase activity, for other substituted phosphate groups"/>
    <property type="evidence" value="ECO:0007669"/>
    <property type="project" value="TreeGrafter"/>
</dbReference>
<reference evidence="9" key="1">
    <citation type="journal article" date="2020" name="mSystems">
        <title>Genome- and Community-Level Interaction Insights into Carbon Utilization and Element Cycling Functions of Hydrothermarchaeota in Hydrothermal Sediment.</title>
        <authorList>
            <person name="Zhou Z."/>
            <person name="Liu Y."/>
            <person name="Xu W."/>
            <person name="Pan J."/>
            <person name="Luo Z.H."/>
            <person name="Li M."/>
        </authorList>
    </citation>
    <scope>NUCLEOTIDE SEQUENCE [LARGE SCALE GENOMIC DNA]</scope>
    <source>
        <strain evidence="9">SpSt-783</strain>
    </source>
</reference>
<comment type="subcellular location">
    <subcellularLocation>
        <location evidence="1">Membrane</location>
        <topology evidence="1">Multi-pass membrane protein</topology>
    </subcellularLocation>
</comment>
<evidence type="ECO:0000256" key="6">
    <source>
        <dbReference type="ARBA" id="ARBA00023136"/>
    </source>
</evidence>
<accession>A0A7C6EJ55</accession>
<feature type="transmembrane region" description="Helical" evidence="7">
    <location>
        <begin position="101"/>
        <end position="121"/>
    </location>
</feature>
<gene>
    <name evidence="9" type="ORF">ENV70_08055</name>
</gene>
<proteinExistence type="inferred from homology"/>
<dbReference type="Pfam" id="PF02397">
    <property type="entry name" value="Bac_transf"/>
    <property type="match status" value="1"/>
</dbReference>
<evidence type="ECO:0000256" key="2">
    <source>
        <dbReference type="ARBA" id="ARBA00006464"/>
    </source>
</evidence>
<dbReference type="GO" id="GO:0016020">
    <property type="term" value="C:membrane"/>
    <property type="evidence" value="ECO:0007669"/>
    <property type="project" value="UniProtKB-SubCell"/>
</dbReference>
<evidence type="ECO:0000256" key="4">
    <source>
        <dbReference type="ARBA" id="ARBA00022692"/>
    </source>
</evidence>
<evidence type="ECO:0000313" key="9">
    <source>
        <dbReference type="EMBL" id="HHS63542.1"/>
    </source>
</evidence>
<sequence length="441" mass="51551">MIKAILLFTDLLAIVLSFLVGKFLRYHGGAHFVPNQVTTFLFLVLVILLISYLYDLYNHYYYAQSGRVFFKLVNVWILSFIGYVIVGFLTKFYFLNNSRGFIFYFFFISYPLITSFFRLLIIPRILKSYFSKPEHRTVCKYIGPEDKFVEFNQFFKENPIIGFNLINSNADGDELKTSEIFLFSAEKDFGGLYEELKQYSSIGKKVHIVTGLFNDLPLRWEWCKIDNLPIISLKINGEKRWQVIVRRILDILLSSIFLIILLPFFAIIALAIKLDSSGPIIYKQKRCGRNGKEFTLYKFRSMYNNNTQEKRENDFKAFIENKTPKGKIINYDEITKVGRILRRTSLDEFPQFFNVLKGDMTLIGPRPPIPYEVKYYKEWHKDRLKVKPGVSGLWQVYGRGSMPCDSSIFLDLLYTMNRSITLDLKLLFQTIPAVLLGKGAY</sequence>
<keyword evidence="3 9" id="KW-0808">Transferase</keyword>
<feature type="transmembrane region" description="Helical" evidence="7">
    <location>
        <begin position="37"/>
        <end position="57"/>
    </location>
</feature>
<evidence type="ECO:0000256" key="3">
    <source>
        <dbReference type="ARBA" id="ARBA00022679"/>
    </source>
</evidence>
<dbReference type="InterPro" id="IPR003362">
    <property type="entry name" value="Bact_transf"/>
</dbReference>
<dbReference type="AlphaFoldDB" id="A0A7C6EJ55"/>
<keyword evidence="4 7" id="KW-0812">Transmembrane</keyword>
<dbReference type="EMBL" id="DTHJ01000173">
    <property type="protein sequence ID" value="HHS63542.1"/>
    <property type="molecule type" value="Genomic_DNA"/>
</dbReference>
<evidence type="ECO:0000256" key="5">
    <source>
        <dbReference type="ARBA" id="ARBA00022989"/>
    </source>
</evidence>
<organism evidence="9">
    <name type="scientific">candidate division WOR-3 bacterium</name>
    <dbReference type="NCBI Taxonomy" id="2052148"/>
    <lineage>
        <taxon>Bacteria</taxon>
        <taxon>Bacteria division WOR-3</taxon>
    </lineage>
</organism>
<dbReference type="NCBIfam" id="TIGR03025">
    <property type="entry name" value="EPS_sugtrans"/>
    <property type="match status" value="1"/>
</dbReference>
<name>A0A7C6EJ55_UNCW3</name>
<protein>
    <submittedName>
        <fullName evidence="9">Exopolysaccharide biosynthesis polyprenyl glycosylphosphotransferase</fullName>
    </submittedName>
</protein>
<dbReference type="PANTHER" id="PTHR30576">
    <property type="entry name" value="COLANIC BIOSYNTHESIS UDP-GLUCOSE LIPID CARRIER TRANSFERASE"/>
    <property type="match status" value="1"/>
</dbReference>
<evidence type="ECO:0000256" key="7">
    <source>
        <dbReference type="SAM" id="Phobius"/>
    </source>
</evidence>
<keyword evidence="5 7" id="KW-1133">Transmembrane helix</keyword>